<dbReference type="SUPFAM" id="SSF56047">
    <property type="entry name" value="Ribosomal protein S8"/>
    <property type="match status" value="1"/>
</dbReference>
<dbReference type="PANTHER" id="PTHR11758">
    <property type="entry name" value="40S RIBOSOMAL PROTEIN S15A"/>
    <property type="match status" value="1"/>
</dbReference>
<proteinExistence type="inferred from homology"/>
<dbReference type="GeneID" id="36493172"/>
<keyword evidence="2 4" id="KW-0689">Ribosomal protein</keyword>
<dbReference type="Gene3D" id="3.30.1490.10">
    <property type="match status" value="1"/>
</dbReference>
<organism evidence="4">
    <name type="scientific">Proteomonas sulcata</name>
    <dbReference type="NCBI Taxonomy" id="77928"/>
    <lineage>
        <taxon>Eukaryota</taxon>
        <taxon>Cryptophyceae</taxon>
        <taxon>Pyrenomonadales</taxon>
        <taxon>Geminigeraceae</taxon>
        <taxon>Proteomonas</taxon>
    </lineage>
</organism>
<reference evidence="4" key="1">
    <citation type="journal article" date="2018" name="BMC Genomics">
        <title>Comparative mitochondrial genomics of cryptophyte algae: gene shuffling and dynamic mobile genetic elements.</title>
        <authorList>
            <person name="Kim J.I."/>
            <person name="Yoon H.S."/>
            <person name="Yi G."/>
            <person name="Shin W."/>
            <person name="Archibald J.M."/>
        </authorList>
    </citation>
    <scope>NUCLEOTIDE SEQUENCE</scope>
    <source>
        <strain evidence="4">CCMP705</strain>
    </source>
</reference>
<evidence type="ECO:0000256" key="3">
    <source>
        <dbReference type="ARBA" id="ARBA00023274"/>
    </source>
</evidence>
<evidence type="ECO:0000256" key="2">
    <source>
        <dbReference type="ARBA" id="ARBA00022980"/>
    </source>
</evidence>
<dbReference type="InterPro" id="IPR035987">
    <property type="entry name" value="Ribosomal_uS8_sf"/>
</dbReference>
<evidence type="ECO:0000256" key="1">
    <source>
        <dbReference type="ARBA" id="ARBA00006471"/>
    </source>
</evidence>
<dbReference type="Pfam" id="PF00410">
    <property type="entry name" value="Ribosomal_S8"/>
    <property type="match status" value="1"/>
</dbReference>
<dbReference type="Gene3D" id="3.30.1370.30">
    <property type="match status" value="1"/>
</dbReference>
<name>A0A2P1G8C6_9CRYP</name>
<protein>
    <submittedName>
        <fullName evidence="4">Ribosomal protein S8</fullName>
    </submittedName>
</protein>
<dbReference type="AlphaFoldDB" id="A0A2P1G8C6"/>
<sequence length="130" mass="14903">MQINTIFSLLTNIRNSQKAGKNNIIQPYTKTLFSIVTLLYNEGFVRGFFLKRINKKKMLCILIKYKNDLPTIKEISAASFPKSNFNIKKDELVKNYNGKGLIIMSTTKGIITNETAFKYQKGGKILFKIK</sequence>
<dbReference type="EMBL" id="MG680945">
    <property type="protein sequence ID" value="AVM81212.1"/>
    <property type="molecule type" value="Genomic_DNA"/>
</dbReference>
<gene>
    <name evidence="4" type="primary">rps8</name>
    <name evidence="4" type="ORF">PsulMt_p036</name>
</gene>
<dbReference type="RefSeq" id="YP_009476719.1">
    <property type="nucleotide sequence ID" value="NC_037453.1"/>
</dbReference>
<dbReference type="GO" id="GO:0006412">
    <property type="term" value="P:translation"/>
    <property type="evidence" value="ECO:0007669"/>
    <property type="project" value="InterPro"/>
</dbReference>
<dbReference type="GO" id="GO:0005840">
    <property type="term" value="C:ribosome"/>
    <property type="evidence" value="ECO:0007669"/>
    <property type="project" value="UniProtKB-KW"/>
</dbReference>
<comment type="similarity">
    <text evidence="1">Belongs to the universal ribosomal protein uS8 family.</text>
</comment>
<keyword evidence="4" id="KW-0496">Mitochondrion</keyword>
<evidence type="ECO:0000313" key="4">
    <source>
        <dbReference type="EMBL" id="AVM81212.1"/>
    </source>
</evidence>
<accession>A0A2P1G8C6</accession>
<geneLocation type="mitochondrion" evidence="4"/>
<dbReference type="GO" id="GO:0003735">
    <property type="term" value="F:structural constituent of ribosome"/>
    <property type="evidence" value="ECO:0007669"/>
    <property type="project" value="InterPro"/>
</dbReference>
<dbReference type="InterPro" id="IPR000630">
    <property type="entry name" value="Ribosomal_uS8"/>
</dbReference>
<dbReference type="GO" id="GO:1990904">
    <property type="term" value="C:ribonucleoprotein complex"/>
    <property type="evidence" value="ECO:0007669"/>
    <property type="project" value="UniProtKB-KW"/>
</dbReference>
<keyword evidence="3" id="KW-0687">Ribonucleoprotein</keyword>